<dbReference type="Gene3D" id="1.10.3730.20">
    <property type="match status" value="2"/>
</dbReference>
<feature type="transmembrane region" description="Helical" evidence="6">
    <location>
        <begin position="177"/>
        <end position="198"/>
    </location>
</feature>
<dbReference type="KEGG" id="emi:Emin_0432"/>
<gene>
    <name evidence="8" type="ordered locus">Emin_0432</name>
</gene>
<dbReference type="STRING" id="445932.Emin_0432"/>
<name>B2KBG7_ELUMP</name>
<dbReference type="RefSeq" id="WP_012414604.1">
    <property type="nucleotide sequence ID" value="NC_010644.1"/>
</dbReference>
<feature type="transmembrane region" description="Helical" evidence="6">
    <location>
        <begin position="25"/>
        <end position="45"/>
    </location>
</feature>
<feature type="transmembrane region" description="Helical" evidence="6">
    <location>
        <begin position="210"/>
        <end position="229"/>
    </location>
</feature>
<keyword evidence="3 6" id="KW-0812">Transmembrane</keyword>
<keyword evidence="4 6" id="KW-1133">Transmembrane helix</keyword>
<evidence type="ECO:0000256" key="6">
    <source>
        <dbReference type="SAM" id="Phobius"/>
    </source>
</evidence>
<evidence type="ECO:0000259" key="7">
    <source>
        <dbReference type="Pfam" id="PF00892"/>
    </source>
</evidence>
<feature type="transmembrane region" description="Helical" evidence="6">
    <location>
        <begin position="119"/>
        <end position="137"/>
    </location>
</feature>
<dbReference type="InterPro" id="IPR000620">
    <property type="entry name" value="EamA_dom"/>
</dbReference>
<feature type="domain" description="EamA" evidence="7">
    <location>
        <begin position="12"/>
        <end position="136"/>
    </location>
</feature>
<evidence type="ECO:0000256" key="1">
    <source>
        <dbReference type="ARBA" id="ARBA00004651"/>
    </source>
</evidence>
<dbReference type="Pfam" id="PF00892">
    <property type="entry name" value="EamA"/>
    <property type="match status" value="2"/>
</dbReference>
<protein>
    <recommendedName>
        <fullName evidence="7">EamA domain-containing protein</fullName>
    </recommendedName>
</protein>
<dbReference type="AlphaFoldDB" id="B2KBG7"/>
<dbReference type="EMBL" id="CP001055">
    <property type="protein sequence ID" value="ACC97989.1"/>
    <property type="molecule type" value="Genomic_DNA"/>
</dbReference>
<dbReference type="InterPro" id="IPR050638">
    <property type="entry name" value="AA-Vitamin_Transporters"/>
</dbReference>
<sequence length="296" mass="32913">MTPLAALWTNWFVTGLWPIAGKQGAALMAPALMVFLACVFSMLYFAPIFTKQKLWGKLFQKGVWPYLLVLGMFGTALPFTSMFFALRYTTPSNAAILNQVEILYSLILAFVFLKEKPTLGQLGGSVLVISGVVIILLNEHFTPRWTGDIIVLLTPWMFQVSHIAAKKLPADLSPVFISGARVIYAGITILPILLFFAVKGGLYFTNTPKSYLMLFFMGTIYYGAAQPLWYKAIRGMDLSKATAIILSYPILTFTISAIFGLEKIHLYQGMGLALAFGGAYWITMIVKKQNKKEKES</sequence>
<dbReference type="Proteomes" id="UP000001029">
    <property type="component" value="Chromosome"/>
</dbReference>
<evidence type="ECO:0000256" key="5">
    <source>
        <dbReference type="ARBA" id="ARBA00023136"/>
    </source>
</evidence>
<dbReference type="HOGENOM" id="CLU_1084240_0_0_0"/>
<evidence type="ECO:0000313" key="8">
    <source>
        <dbReference type="EMBL" id="ACC97989.1"/>
    </source>
</evidence>
<dbReference type="InterPro" id="IPR037185">
    <property type="entry name" value="EmrE-like"/>
</dbReference>
<reference evidence="8 9" key="1">
    <citation type="journal article" date="2009" name="Appl. Environ. Microbiol.">
        <title>Genomic analysis of 'Elusimicrobium minutum,' the first cultivated representative of the phylum 'Elusimicrobia' (formerly termite group 1).</title>
        <authorList>
            <person name="Herlemann D.P.R."/>
            <person name="Geissinger O."/>
            <person name="Ikeda-Ohtsubo W."/>
            <person name="Kunin V."/>
            <person name="Sun H."/>
            <person name="Lapidus A."/>
            <person name="Hugenholtz P."/>
            <person name="Brune A."/>
        </authorList>
    </citation>
    <scope>NUCLEOTIDE SEQUENCE [LARGE SCALE GENOMIC DNA]</scope>
    <source>
        <strain evidence="8 9">Pei191</strain>
    </source>
</reference>
<keyword evidence="5 6" id="KW-0472">Membrane</keyword>
<keyword evidence="9" id="KW-1185">Reference proteome</keyword>
<accession>B2KBG7</accession>
<organism evidence="8 9">
    <name type="scientific">Elusimicrobium minutum (strain Pei191)</name>
    <dbReference type="NCBI Taxonomy" id="445932"/>
    <lineage>
        <taxon>Bacteria</taxon>
        <taxon>Pseudomonadati</taxon>
        <taxon>Elusimicrobiota</taxon>
        <taxon>Elusimicrobia</taxon>
        <taxon>Elusimicrobiales</taxon>
        <taxon>Elusimicrobiaceae</taxon>
        <taxon>Elusimicrobium</taxon>
    </lineage>
</organism>
<feature type="domain" description="EamA" evidence="7">
    <location>
        <begin position="146"/>
        <end position="283"/>
    </location>
</feature>
<evidence type="ECO:0000313" key="9">
    <source>
        <dbReference type="Proteomes" id="UP000001029"/>
    </source>
</evidence>
<evidence type="ECO:0000256" key="4">
    <source>
        <dbReference type="ARBA" id="ARBA00022989"/>
    </source>
</evidence>
<evidence type="ECO:0000256" key="3">
    <source>
        <dbReference type="ARBA" id="ARBA00022692"/>
    </source>
</evidence>
<dbReference type="SUPFAM" id="SSF103481">
    <property type="entry name" value="Multidrug resistance efflux transporter EmrE"/>
    <property type="match status" value="2"/>
</dbReference>
<dbReference type="OrthoDB" id="9806889at2"/>
<keyword evidence="2" id="KW-1003">Cell membrane</keyword>
<dbReference type="PANTHER" id="PTHR32322">
    <property type="entry name" value="INNER MEMBRANE TRANSPORTER"/>
    <property type="match status" value="1"/>
</dbReference>
<feature type="transmembrane region" description="Helical" evidence="6">
    <location>
        <begin position="267"/>
        <end position="286"/>
    </location>
</feature>
<feature type="transmembrane region" description="Helical" evidence="6">
    <location>
        <begin position="66"/>
        <end position="88"/>
    </location>
</feature>
<dbReference type="GO" id="GO:0005886">
    <property type="term" value="C:plasma membrane"/>
    <property type="evidence" value="ECO:0007669"/>
    <property type="project" value="UniProtKB-SubCell"/>
</dbReference>
<proteinExistence type="predicted"/>
<dbReference type="PANTHER" id="PTHR32322:SF18">
    <property type="entry name" value="S-ADENOSYLMETHIONINE_S-ADENOSYLHOMOCYSTEINE TRANSPORTER"/>
    <property type="match status" value="1"/>
</dbReference>
<comment type="subcellular location">
    <subcellularLocation>
        <location evidence="1">Cell membrane</location>
        <topology evidence="1">Multi-pass membrane protein</topology>
    </subcellularLocation>
</comment>
<evidence type="ECO:0000256" key="2">
    <source>
        <dbReference type="ARBA" id="ARBA00022475"/>
    </source>
</evidence>
<feature type="transmembrane region" description="Helical" evidence="6">
    <location>
        <begin position="94"/>
        <end position="112"/>
    </location>
</feature>